<comment type="pathway">
    <text evidence="4 15">Amino-acid biosynthesis; L-threonine biosynthesis; L-threonine from L-aspartate: step 1/5.</text>
</comment>
<accession>A0ABV6GCG5</accession>
<dbReference type="Gene3D" id="3.40.1160.10">
    <property type="entry name" value="Acetylglutamate kinase-like"/>
    <property type="match status" value="1"/>
</dbReference>
<evidence type="ECO:0000256" key="15">
    <source>
        <dbReference type="RuleBase" id="RU004249"/>
    </source>
</evidence>
<dbReference type="EC" id="2.7.2.4" evidence="14"/>
<name>A0ABV6GCG5_9BACI</name>
<gene>
    <name evidence="17" type="primary">dapG</name>
    <name evidence="17" type="ORF">ACFFIX_07795</name>
</gene>
<evidence type="ECO:0000259" key="16">
    <source>
        <dbReference type="PROSITE" id="PS51671"/>
    </source>
</evidence>
<evidence type="ECO:0000256" key="5">
    <source>
        <dbReference type="ARBA" id="ARBA00010122"/>
    </source>
</evidence>
<evidence type="ECO:0000256" key="6">
    <source>
        <dbReference type="ARBA" id="ARBA00022605"/>
    </source>
</evidence>
<evidence type="ECO:0000256" key="13">
    <source>
        <dbReference type="ARBA" id="ARBA00047872"/>
    </source>
</evidence>
<dbReference type="Pfam" id="PF13840">
    <property type="entry name" value="ACT_7"/>
    <property type="match status" value="1"/>
</dbReference>
<dbReference type="SUPFAM" id="SSF53633">
    <property type="entry name" value="Carbamate kinase-like"/>
    <property type="match status" value="1"/>
</dbReference>
<evidence type="ECO:0000256" key="14">
    <source>
        <dbReference type="RuleBase" id="RU003448"/>
    </source>
</evidence>
<dbReference type="Pfam" id="PF00696">
    <property type="entry name" value="AA_kinase"/>
    <property type="match status" value="1"/>
</dbReference>
<evidence type="ECO:0000256" key="3">
    <source>
        <dbReference type="ARBA" id="ARBA00004986"/>
    </source>
</evidence>
<evidence type="ECO:0000256" key="9">
    <source>
        <dbReference type="ARBA" id="ARBA00022777"/>
    </source>
</evidence>
<keyword evidence="10" id="KW-0067">ATP-binding</keyword>
<comment type="pathway">
    <text evidence="2 15">Amino-acid biosynthesis; L-lysine biosynthesis via DAP pathway; (S)-tetrahydrodipicolinate from L-aspartate: step 1/4.</text>
</comment>
<dbReference type="PANTHER" id="PTHR21499:SF3">
    <property type="entry name" value="ASPARTOKINASE"/>
    <property type="match status" value="1"/>
</dbReference>
<dbReference type="PROSITE" id="PS51671">
    <property type="entry name" value="ACT"/>
    <property type="match status" value="1"/>
</dbReference>
<dbReference type="InterPro" id="IPR005260">
    <property type="entry name" value="Asp_kin_monofn"/>
</dbReference>
<evidence type="ECO:0000256" key="12">
    <source>
        <dbReference type="ARBA" id="ARBA00023154"/>
    </source>
</evidence>
<dbReference type="PANTHER" id="PTHR21499">
    <property type="entry name" value="ASPARTATE KINASE"/>
    <property type="match status" value="1"/>
</dbReference>
<dbReference type="InterPro" id="IPR036393">
    <property type="entry name" value="AceGlu_kinase-like_sf"/>
</dbReference>
<dbReference type="GO" id="GO:0004072">
    <property type="term" value="F:aspartate kinase activity"/>
    <property type="evidence" value="ECO:0007669"/>
    <property type="project" value="UniProtKB-EC"/>
</dbReference>
<evidence type="ECO:0000313" key="18">
    <source>
        <dbReference type="Proteomes" id="UP001589854"/>
    </source>
</evidence>
<evidence type="ECO:0000256" key="8">
    <source>
        <dbReference type="ARBA" id="ARBA00022741"/>
    </source>
</evidence>
<dbReference type="CDD" id="cd04937">
    <property type="entry name" value="ACT_AKi-DapG-BS_2"/>
    <property type="match status" value="1"/>
</dbReference>
<dbReference type="InterPro" id="IPR027795">
    <property type="entry name" value="CASTOR_ACT_dom"/>
</dbReference>
<sequence>MKIIVQKFGGTSVRDDHGRSMAYNHITEALQDGYKVVVVVSAMGRKGEPYATDTLLGLVYKNLDMISMREQDMLLSCGEIISSVVFTSMLNQKGLKAVAMNGRQAGFITNDDHTNAKILEMKCDRLVEMLTQQDVVVVAGFQGASSVTGDITTIGRGGSDTSAAALGAALDAEYIDIFTDVEGVMTADPRIVENARPLTNVTYTEICNLAYQGAKVIHPRAVEIAMQAEIPIRIRSTYSDSKGTLVSSHHDTNKGSDVHERLITGIAHVPNVTQIKVTAKEGQYTVQQEVFKAMAKNGISVDFFNITPKSVIYTVTETVTDLAVDILGELGYNPIVTRHCAKVSTVGAGIMGVPGVTAKIVTALSEQNIQILQSADSHTTIWVLVKENDMIKAVNALHEAFDLSK</sequence>
<reference evidence="17 18" key="1">
    <citation type="submission" date="2024-09" db="EMBL/GenBank/DDBJ databases">
        <authorList>
            <person name="Sun Q."/>
            <person name="Mori K."/>
        </authorList>
    </citation>
    <scope>NUCLEOTIDE SEQUENCE [LARGE SCALE GENOMIC DNA]</scope>
    <source>
        <strain evidence="17 18">CCM 7228</strain>
    </source>
</reference>
<dbReference type="InterPro" id="IPR002912">
    <property type="entry name" value="ACT_dom"/>
</dbReference>
<comment type="function">
    <text evidence="1">Catalyzes the phosphorylation of the beta-carboxyl group of aspartic acid with ATP to yield 4-phospho-L-aspartate, which is involved in the branched biosynthetic pathway leading to the biosynthesis of amino acids threonine, isoleucine and methionine.</text>
</comment>
<dbReference type="InterPro" id="IPR001341">
    <property type="entry name" value="Asp_kinase"/>
</dbReference>
<keyword evidence="7 14" id="KW-0808">Transferase</keyword>
<dbReference type="PIRSF" id="PIRSF000726">
    <property type="entry name" value="Asp_kin"/>
    <property type="match status" value="1"/>
</dbReference>
<comment type="catalytic activity">
    <reaction evidence="13 14">
        <text>L-aspartate + ATP = 4-phospho-L-aspartate + ADP</text>
        <dbReference type="Rhea" id="RHEA:23776"/>
        <dbReference type="ChEBI" id="CHEBI:29991"/>
        <dbReference type="ChEBI" id="CHEBI:30616"/>
        <dbReference type="ChEBI" id="CHEBI:57535"/>
        <dbReference type="ChEBI" id="CHEBI:456216"/>
        <dbReference type="EC" id="2.7.2.4"/>
    </reaction>
</comment>
<keyword evidence="11" id="KW-0220">Diaminopimelate biosynthesis</keyword>
<comment type="similarity">
    <text evidence="5 14">Belongs to the aspartokinase family.</text>
</comment>
<keyword evidence="6 15" id="KW-0028">Amino-acid biosynthesis</keyword>
<evidence type="ECO:0000256" key="7">
    <source>
        <dbReference type="ARBA" id="ARBA00022679"/>
    </source>
</evidence>
<dbReference type="NCBIfam" id="TIGR00656">
    <property type="entry name" value="asp_kin_monofn"/>
    <property type="match status" value="1"/>
</dbReference>
<comment type="caution">
    <text evidence="17">The sequence shown here is derived from an EMBL/GenBank/DDBJ whole genome shotgun (WGS) entry which is preliminary data.</text>
</comment>
<dbReference type="Proteomes" id="UP001589854">
    <property type="component" value="Unassembled WGS sequence"/>
</dbReference>
<evidence type="ECO:0000256" key="10">
    <source>
        <dbReference type="ARBA" id="ARBA00022840"/>
    </source>
</evidence>
<evidence type="ECO:0000256" key="2">
    <source>
        <dbReference type="ARBA" id="ARBA00004766"/>
    </source>
</evidence>
<dbReference type="RefSeq" id="WP_378932250.1">
    <property type="nucleotide sequence ID" value="NZ_JBHLVO010000004.1"/>
</dbReference>
<dbReference type="NCBIfam" id="TIGR00657">
    <property type="entry name" value="asp_kinases"/>
    <property type="match status" value="1"/>
</dbReference>
<dbReference type="NCBIfam" id="NF006068">
    <property type="entry name" value="PRK08210.1"/>
    <property type="match status" value="1"/>
</dbReference>
<dbReference type="InterPro" id="IPR001048">
    <property type="entry name" value="Asp/Glu/Uridylate_kinase"/>
</dbReference>
<dbReference type="SUPFAM" id="SSF55021">
    <property type="entry name" value="ACT-like"/>
    <property type="match status" value="2"/>
</dbReference>
<dbReference type="InterPro" id="IPR045865">
    <property type="entry name" value="ACT-like_dom_sf"/>
</dbReference>
<organism evidence="17 18">
    <name type="scientific">Metabacillus herbersteinensis</name>
    <dbReference type="NCBI Taxonomy" id="283816"/>
    <lineage>
        <taxon>Bacteria</taxon>
        <taxon>Bacillati</taxon>
        <taxon>Bacillota</taxon>
        <taxon>Bacilli</taxon>
        <taxon>Bacillales</taxon>
        <taxon>Bacillaceae</taxon>
        <taxon>Metabacillus</taxon>
    </lineage>
</organism>
<evidence type="ECO:0000256" key="4">
    <source>
        <dbReference type="ARBA" id="ARBA00005139"/>
    </source>
</evidence>
<dbReference type="EMBL" id="JBHLVO010000004">
    <property type="protein sequence ID" value="MFC0271354.1"/>
    <property type="molecule type" value="Genomic_DNA"/>
</dbReference>
<keyword evidence="18" id="KW-1185">Reference proteome</keyword>
<keyword evidence="9 14" id="KW-0418">Kinase</keyword>
<evidence type="ECO:0000256" key="11">
    <source>
        <dbReference type="ARBA" id="ARBA00022915"/>
    </source>
</evidence>
<keyword evidence="12" id="KW-0457">Lysine biosynthesis</keyword>
<keyword evidence="8" id="KW-0547">Nucleotide-binding</keyword>
<proteinExistence type="inferred from homology"/>
<dbReference type="InterPro" id="IPR018042">
    <property type="entry name" value="Aspartate_kinase_CS"/>
</dbReference>
<dbReference type="PROSITE" id="PS00324">
    <property type="entry name" value="ASPARTOKINASE"/>
    <property type="match status" value="1"/>
</dbReference>
<evidence type="ECO:0000313" key="17">
    <source>
        <dbReference type="EMBL" id="MFC0271354.1"/>
    </source>
</evidence>
<protein>
    <recommendedName>
        <fullName evidence="14">Aspartokinase</fullName>
        <ecNumber evidence="14">2.7.2.4</ecNumber>
    </recommendedName>
</protein>
<evidence type="ECO:0000256" key="1">
    <source>
        <dbReference type="ARBA" id="ARBA00003121"/>
    </source>
</evidence>
<dbReference type="Gene3D" id="3.30.2130.10">
    <property type="entry name" value="VC0802-like"/>
    <property type="match status" value="1"/>
</dbReference>
<dbReference type="CDD" id="cd04914">
    <property type="entry name" value="ACT_AKi-DapG-BS_1"/>
    <property type="match status" value="1"/>
</dbReference>
<feature type="domain" description="ACT" evidence="16">
    <location>
        <begin position="345"/>
        <end position="405"/>
    </location>
</feature>
<comment type="pathway">
    <text evidence="3 15">Amino-acid biosynthesis; L-methionine biosynthesis via de novo pathway; L-homoserine from L-aspartate: step 1/3.</text>
</comment>